<dbReference type="EMBL" id="ML732189">
    <property type="protein sequence ID" value="KAB8075782.1"/>
    <property type="molecule type" value="Genomic_DNA"/>
</dbReference>
<reference evidence="2 3" key="1">
    <citation type="submission" date="2019-04" db="EMBL/GenBank/DDBJ databases">
        <title>Friends and foes A comparative genomics study of 23 Aspergillus species from section Flavi.</title>
        <authorList>
            <consortium name="DOE Joint Genome Institute"/>
            <person name="Kjaerbolling I."/>
            <person name="Vesth T."/>
            <person name="Frisvad J.C."/>
            <person name="Nybo J.L."/>
            <person name="Theobald S."/>
            <person name="Kildgaard S."/>
            <person name="Isbrandt T."/>
            <person name="Kuo A."/>
            <person name="Sato A."/>
            <person name="Lyhne E.K."/>
            <person name="Kogle M.E."/>
            <person name="Wiebenga A."/>
            <person name="Kun R.S."/>
            <person name="Lubbers R.J."/>
            <person name="Makela M.R."/>
            <person name="Barry K."/>
            <person name="Chovatia M."/>
            <person name="Clum A."/>
            <person name="Daum C."/>
            <person name="Haridas S."/>
            <person name="He G."/>
            <person name="LaButti K."/>
            <person name="Lipzen A."/>
            <person name="Mondo S."/>
            <person name="Riley R."/>
            <person name="Salamov A."/>
            <person name="Simmons B.A."/>
            <person name="Magnuson J.K."/>
            <person name="Henrissat B."/>
            <person name="Mortensen U.H."/>
            <person name="Larsen T.O."/>
            <person name="Devries R.P."/>
            <person name="Grigoriev I.V."/>
            <person name="Machida M."/>
            <person name="Baker S.E."/>
            <person name="Andersen M.R."/>
        </authorList>
    </citation>
    <scope>NUCLEOTIDE SEQUENCE [LARGE SCALE GENOMIC DNA]</scope>
    <source>
        <strain evidence="2 3">CBS 151.66</strain>
    </source>
</reference>
<dbReference type="OrthoDB" id="427960at2759"/>
<feature type="compositionally biased region" description="Polar residues" evidence="1">
    <location>
        <begin position="36"/>
        <end position="51"/>
    </location>
</feature>
<dbReference type="Proteomes" id="UP000326565">
    <property type="component" value="Unassembled WGS sequence"/>
</dbReference>
<protein>
    <submittedName>
        <fullName evidence="2">Uncharacterized protein</fullName>
    </submittedName>
</protein>
<proteinExistence type="predicted"/>
<evidence type="ECO:0000313" key="3">
    <source>
        <dbReference type="Proteomes" id="UP000326565"/>
    </source>
</evidence>
<feature type="compositionally biased region" description="Low complexity" evidence="1">
    <location>
        <begin position="189"/>
        <end position="200"/>
    </location>
</feature>
<dbReference type="AlphaFoldDB" id="A0A5N5X8Y1"/>
<feature type="region of interest" description="Disordered" evidence="1">
    <location>
        <begin position="148"/>
        <end position="224"/>
    </location>
</feature>
<keyword evidence="3" id="KW-1185">Reference proteome</keyword>
<evidence type="ECO:0000256" key="1">
    <source>
        <dbReference type="SAM" id="MobiDB-lite"/>
    </source>
</evidence>
<gene>
    <name evidence="2" type="ORF">BDV29DRAFT_171256</name>
</gene>
<sequence>MAGSPASGSKPEKTMSSRLLTMKFMQRAAHTAAAKDSSQPPSAEETNSPTPKRQRYAPGEQSQSPAATPSKDLEAISAALAAEEEKRRAAIARQAAEAGETEWVLDFGAGNVVDQFAPPPFVVADDSLDADDDDLVAGGRQAYGNFRRKKKAVARNANNDESDSEEDEDEDGDDVDSMINKAKAKASKSKQQPQKVKLSKLTSISGGRQGTIGRSNSQKKRKHK</sequence>
<accession>A0A5N5X8Y1</accession>
<evidence type="ECO:0000313" key="2">
    <source>
        <dbReference type="EMBL" id="KAB8075782.1"/>
    </source>
</evidence>
<organism evidence="2 3">
    <name type="scientific">Aspergillus leporis</name>
    <dbReference type="NCBI Taxonomy" id="41062"/>
    <lineage>
        <taxon>Eukaryota</taxon>
        <taxon>Fungi</taxon>
        <taxon>Dikarya</taxon>
        <taxon>Ascomycota</taxon>
        <taxon>Pezizomycotina</taxon>
        <taxon>Eurotiomycetes</taxon>
        <taxon>Eurotiomycetidae</taxon>
        <taxon>Eurotiales</taxon>
        <taxon>Aspergillaceae</taxon>
        <taxon>Aspergillus</taxon>
        <taxon>Aspergillus subgen. Circumdati</taxon>
    </lineage>
</organism>
<feature type="compositionally biased region" description="Acidic residues" evidence="1">
    <location>
        <begin position="160"/>
        <end position="176"/>
    </location>
</feature>
<feature type="compositionally biased region" description="Polar residues" evidence="1">
    <location>
        <begin position="201"/>
        <end position="216"/>
    </location>
</feature>
<name>A0A5N5X8Y1_9EURO</name>
<feature type="region of interest" description="Disordered" evidence="1">
    <location>
        <begin position="1"/>
        <end position="78"/>
    </location>
</feature>